<reference evidence="5" key="1">
    <citation type="journal article" date="2019" name="Int. J. Syst. Evol. Microbiol.">
        <title>The Global Catalogue of Microorganisms (GCM) 10K type strain sequencing project: providing services to taxonomists for standard genome sequencing and annotation.</title>
        <authorList>
            <consortium name="The Broad Institute Genomics Platform"/>
            <consortium name="The Broad Institute Genome Sequencing Center for Infectious Disease"/>
            <person name="Wu L."/>
            <person name="Ma J."/>
        </authorList>
    </citation>
    <scope>NUCLEOTIDE SEQUENCE [LARGE SCALE GENOMIC DNA]</scope>
    <source>
        <strain evidence="5">CGMCC 1.13574</strain>
    </source>
</reference>
<dbReference type="PANTHER" id="PTHR37842:SF2">
    <property type="entry name" value="GYLCOSYL HYDROLASE 115 C-TERMINAL DOMAIN-CONTAINING PROTEIN"/>
    <property type="match status" value="1"/>
</dbReference>
<evidence type="ECO:0000313" key="5">
    <source>
        <dbReference type="Proteomes" id="UP001595892"/>
    </source>
</evidence>
<keyword evidence="2" id="KW-0732">Signal</keyword>
<dbReference type="GO" id="GO:0016787">
    <property type="term" value="F:hydrolase activity"/>
    <property type="evidence" value="ECO:0007669"/>
    <property type="project" value="UniProtKB-KW"/>
</dbReference>
<feature type="domain" description="Gylcosyl hydrolase 115 C-terminal" evidence="3">
    <location>
        <begin position="775"/>
        <end position="947"/>
    </location>
</feature>
<name>A0ABV9NPF5_9GAMM</name>
<dbReference type="Pfam" id="PF15979">
    <property type="entry name" value="Glyco_hydro_115"/>
    <property type="match status" value="1"/>
</dbReference>
<feature type="chain" id="PRO_5046163667" evidence="2">
    <location>
        <begin position="20"/>
        <end position="951"/>
    </location>
</feature>
<evidence type="ECO:0000313" key="4">
    <source>
        <dbReference type="EMBL" id="MFC4728448.1"/>
    </source>
</evidence>
<dbReference type="Proteomes" id="UP001595892">
    <property type="component" value="Unassembled WGS sequence"/>
</dbReference>
<organism evidence="4 5">
    <name type="scientific">Coralloluteibacterium thermophilum</name>
    <dbReference type="NCBI Taxonomy" id="2707049"/>
    <lineage>
        <taxon>Bacteria</taxon>
        <taxon>Pseudomonadati</taxon>
        <taxon>Pseudomonadota</taxon>
        <taxon>Gammaproteobacteria</taxon>
        <taxon>Lysobacterales</taxon>
        <taxon>Lysobacteraceae</taxon>
        <taxon>Coralloluteibacterium</taxon>
    </lineage>
</organism>
<dbReference type="InterPro" id="IPR041437">
    <property type="entry name" value="GH115_C"/>
</dbReference>
<comment type="caution">
    <text evidence="4">The sequence shown here is derived from an EMBL/GenBank/DDBJ whole genome shotgun (WGS) entry which is preliminary data.</text>
</comment>
<dbReference type="RefSeq" id="WP_377004481.1">
    <property type="nucleotide sequence ID" value="NZ_JBHSGG010000028.1"/>
</dbReference>
<dbReference type="Gene3D" id="2.60.120.1620">
    <property type="match status" value="1"/>
</dbReference>
<dbReference type="InterPro" id="IPR042301">
    <property type="entry name" value="GH115_sf"/>
</dbReference>
<dbReference type="Gene3D" id="3.30.379.10">
    <property type="entry name" value="Chitobiase/beta-hexosaminidase domain 2-like"/>
    <property type="match status" value="1"/>
</dbReference>
<keyword evidence="5" id="KW-1185">Reference proteome</keyword>
<dbReference type="Pfam" id="PF17829">
    <property type="entry name" value="GH115_C"/>
    <property type="match status" value="1"/>
</dbReference>
<proteinExistence type="predicted"/>
<gene>
    <name evidence="4" type="ORF">ACFO3Q_09740</name>
</gene>
<evidence type="ECO:0000256" key="2">
    <source>
        <dbReference type="SAM" id="SignalP"/>
    </source>
</evidence>
<protein>
    <submittedName>
        <fullName evidence="4">Glycosyl hydrolase 115 family protein</fullName>
    </submittedName>
</protein>
<dbReference type="PANTHER" id="PTHR37842">
    <property type="match status" value="1"/>
</dbReference>
<evidence type="ECO:0000256" key="1">
    <source>
        <dbReference type="ARBA" id="ARBA00022801"/>
    </source>
</evidence>
<dbReference type="Gene3D" id="1.20.58.2150">
    <property type="match status" value="1"/>
</dbReference>
<dbReference type="EMBL" id="JBHSGG010000028">
    <property type="protein sequence ID" value="MFC4728448.1"/>
    <property type="molecule type" value="Genomic_DNA"/>
</dbReference>
<feature type="signal peptide" evidence="2">
    <location>
        <begin position="1"/>
        <end position="19"/>
    </location>
</feature>
<accession>A0ABV9NPF5</accession>
<keyword evidence="1 4" id="KW-0378">Hydrolase</keyword>
<dbReference type="InterPro" id="IPR029018">
    <property type="entry name" value="Hex-like_dom2"/>
</dbReference>
<sequence>MRIATLLATLFLAAAPVHANDCAAPAAVCERPVPGALPLIEDGRPLAVLVDDDDLPGVARAAGDLRADLAAVAGAASDATGGFLPRTAIIAGTLGHSPRIDRIVREQGIDTGDVAGRWEAYLLQVVEAPEPGIERALLVVGSDRRGTVFGLYELSRRIGVSPWTWWADVPPPRRGTLHAAPGRFVDAPAVRYRGIFINDEDPALGGWMNATYGGPNHRFYERVFELILRHKANYLWPAMWGRAFHDDDPRNAELADEMGVVIGTTHHEPMMRAHVEWSRHGEGPWDYTRNRERLQAFWREGVERMGAHESVVTLGMRGDGDEPMSEDTAIDLLQGIVADQRRIIAEVTGRPAEETPQVWALYKEVQDYFDAGMDVPDDVTLLFADDNWGNVRRLPKPGETRRGGYGMYYHFDYVGGPRNYKWINTTQIERAWEQMRLTWAHGVDRLWIVNVGDIKPMELPISFFLDQAWDPDGMTLERMAAYPAAWAAEQFGPEHAGDIGDILTRYTQYNARRKPELLTAETWSLLNFGEAERMLADWDALVERTLRIGAALPATLRDAWYQLVEYPVLASANINRLYVAVARNRLYTEQGRASANAWAEEAERLFARDAELARVYEQDIAGGKWIHMMSQPRIGYTHWQQPDRNVMPALARVDVRERGTMGVAVEGDARGWPVPTLSASLPAMDPIGATTRGLVVFNRGTAPFRYTARSDTPWLRVLPDAAEVADEQAVRVEVDWDAVPEGEHVARIDLLGSDRTEVRVSVPVRVPPRGARIAGFVESEGHVAIEAAHHARAVAGGGVEWQTIPNLGRTLSGVTAWPATLPPHAPGEHGTRLEYPVHLHEAGEVEVRVVLSPTLDYQARGGLRFGVSIGDAPPQVVTMSLDPTPGHRDFRAWERAVSDSVHVATSRHRVEAGPQTLTLWHMDPGVVFQRIEIVRDGLRPTYLGPPESVRR</sequence>
<evidence type="ECO:0000259" key="3">
    <source>
        <dbReference type="Pfam" id="PF17829"/>
    </source>
</evidence>
<dbReference type="InterPro" id="IPR031924">
    <property type="entry name" value="GH115"/>
</dbReference>
<dbReference type="Gene3D" id="3.20.20.520">
    <property type="entry name" value="Glycosyl hydrolase family 115"/>
    <property type="match status" value="1"/>
</dbReference>